<accession>A0A381TDS6</accession>
<evidence type="ECO:0000256" key="1">
    <source>
        <dbReference type="ARBA" id="ARBA00004651"/>
    </source>
</evidence>
<feature type="transmembrane region" description="Helical" evidence="9">
    <location>
        <begin position="412"/>
        <end position="431"/>
    </location>
</feature>
<dbReference type="PANTHER" id="PTHR30330">
    <property type="entry name" value="AGSS FAMILY TRANSPORTER, SODIUM-ALANINE"/>
    <property type="match status" value="1"/>
</dbReference>
<sequence length="449" mass="48028">MNSLFASFASFMWGPWLLVLLLGTGFWLTIRLRGIQLRSLFYALRLVFSKELKGEGDISHFGSLMAALASTVGIGNIAGVSTAVALGGPGAIFWMWVTGLVGMATKYSEGFLAVKFRRINDKGEISGGPMYYLEEGLKKKWLGICFAAFGACAAFGIGNMVQANTTAIAVSETTGFNSFSVGLFLAILTGLVVIGGIKRIADVASYLVPFMVALYFAGALIVILNHIDQLGSGIKLVFEHAFTGTAATGGFAGATLANCIRYGVARGLFSNESGMGSAPIVAAAARTNHPGKQALVSMTGTFLDTLIVCSITAMTISSTGVWTSGETGVALTIQAFSAGLPGYWGKMLVILGTIMFAFSTILGWEYYGEKCFEYLFGEKYISFYRYSWVLFVFIGAQVKLDLVWNFSDAMNALMAIPNLIGLICLSGLLVVETQLFEEGVRKGSINKFD</sequence>
<feature type="transmembrane region" description="Helical" evidence="9">
    <location>
        <begin position="302"/>
        <end position="323"/>
    </location>
</feature>
<comment type="similarity">
    <text evidence="2">Belongs to the alanine or glycine:cation symporter (AGCS) (TC 2.A.25) family.</text>
</comment>
<feature type="transmembrane region" description="Helical" evidence="9">
    <location>
        <begin position="343"/>
        <end position="362"/>
    </location>
</feature>
<feature type="transmembrane region" description="Helical" evidence="9">
    <location>
        <begin position="203"/>
        <end position="224"/>
    </location>
</feature>
<dbReference type="InterPro" id="IPR001463">
    <property type="entry name" value="Na/Ala_symport"/>
</dbReference>
<evidence type="ECO:0000256" key="8">
    <source>
        <dbReference type="ARBA" id="ARBA00023136"/>
    </source>
</evidence>
<keyword evidence="3" id="KW-0813">Transport</keyword>
<keyword evidence="6" id="KW-0769">Symport</keyword>
<protein>
    <recommendedName>
        <fullName evidence="11">Amino acid carrier protein</fullName>
    </recommendedName>
</protein>
<feature type="transmembrane region" description="Helical" evidence="9">
    <location>
        <begin position="383"/>
        <end position="400"/>
    </location>
</feature>
<keyword evidence="5 9" id="KW-0812">Transmembrane</keyword>
<evidence type="ECO:0000256" key="2">
    <source>
        <dbReference type="ARBA" id="ARBA00009261"/>
    </source>
</evidence>
<dbReference type="GO" id="GO:0005886">
    <property type="term" value="C:plasma membrane"/>
    <property type="evidence" value="ECO:0007669"/>
    <property type="project" value="UniProtKB-SubCell"/>
</dbReference>
<feature type="transmembrane region" description="Helical" evidence="9">
    <location>
        <begin position="12"/>
        <end position="30"/>
    </location>
</feature>
<dbReference type="AlphaFoldDB" id="A0A381TDS6"/>
<reference evidence="10" key="1">
    <citation type="submission" date="2018-05" db="EMBL/GenBank/DDBJ databases">
        <authorList>
            <person name="Lanie J.A."/>
            <person name="Ng W.-L."/>
            <person name="Kazmierczak K.M."/>
            <person name="Andrzejewski T.M."/>
            <person name="Davidsen T.M."/>
            <person name="Wayne K.J."/>
            <person name="Tettelin H."/>
            <person name="Glass J.I."/>
            <person name="Rusch D."/>
            <person name="Podicherti R."/>
            <person name="Tsui H.-C.T."/>
            <person name="Winkler M.E."/>
        </authorList>
    </citation>
    <scope>NUCLEOTIDE SEQUENCE</scope>
</reference>
<dbReference type="PANTHER" id="PTHR30330:SF3">
    <property type="entry name" value="TRANSCRIPTIONAL REGULATOR, LRP FAMILY"/>
    <property type="match status" value="1"/>
</dbReference>
<evidence type="ECO:0008006" key="11">
    <source>
        <dbReference type="Google" id="ProtNLM"/>
    </source>
</evidence>
<dbReference type="Gene3D" id="1.20.1740.10">
    <property type="entry name" value="Amino acid/polyamine transporter I"/>
    <property type="match status" value="1"/>
</dbReference>
<keyword evidence="4" id="KW-1003">Cell membrane</keyword>
<evidence type="ECO:0000256" key="4">
    <source>
        <dbReference type="ARBA" id="ARBA00022475"/>
    </source>
</evidence>
<dbReference type="NCBIfam" id="TIGR00835">
    <property type="entry name" value="agcS"/>
    <property type="match status" value="1"/>
</dbReference>
<dbReference type="PRINTS" id="PR00175">
    <property type="entry name" value="NAALASMPORT"/>
</dbReference>
<keyword evidence="8 9" id="KW-0472">Membrane</keyword>
<dbReference type="GO" id="GO:0005283">
    <property type="term" value="F:amino acid:sodium symporter activity"/>
    <property type="evidence" value="ECO:0007669"/>
    <property type="project" value="InterPro"/>
</dbReference>
<evidence type="ECO:0000256" key="5">
    <source>
        <dbReference type="ARBA" id="ARBA00022692"/>
    </source>
</evidence>
<organism evidence="10">
    <name type="scientific">marine metagenome</name>
    <dbReference type="NCBI Taxonomy" id="408172"/>
    <lineage>
        <taxon>unclassified sequences</taxon>
        <taxon>metagenomes</taxon>
        <taxon>ecological metagenomes</taxon>
    </lineage>
</organism>
<evidence type="ECO:0000313" key="10">
    <source>
        <dbReference type="EMBL" id="SVA13651.1"/>
    </source>
</evidence>
<evidence type="ECO:0000256" key="6">
    <source>
        <dbReference type="ARBA" id="ARBA00022847"/>
    </source>
</evidence>
<dbReference type="EMBL" id="UINC01004347">
    <property type="protein sequence ID" value="SVA13651.1"/>
    <property type="molecule type" value="Genomic_DNA"/>
</dbReference>
<dbReference type="Pfam" id="PF01235">
    <property type="entry name" value="Na_Ala_symp"/>
    <property type="match status" value="1"/>
</dbReference>
<evidence type="ECO:0000256" key="9">
    <source>
        <dbReference type="SAM" id="Phobius"/>
    </source>
</evidence>
<name>A0A381TDS6_9ZZZZ</name>
<proteinExistence type="inferred from homology"/>
<feature type="transmembrane region" description="Helical" evidence="9">
    <location>
        <begin position="175"/>
        <end position="197"/>
    </location>
</feature>
<dbReference type="FunFam" id="1.20.1740.10:FF:000004">
    <property type="entry name" value="Sodium:alanine symporter family protein"/>
    <property type="match status" value="1"/>
</dbReference>
<gene>
    <name evidence="10" type="ORF">METZ01_LOCUS66505</name>
</gene>
<comment type="subcellular location">
    <subcellularLocation>
        <location evidence="1">Cell membrane</location>
        <topology evidence="1">Multi-pass membrane protein</topology>
    </subcellularLocation>
</comment>
<evidence type="ECO:0000256" key="7">
    <source>
        <dbReference type="ARBA" id="ARBA00022989"/>
    </source>
</evidence>
<evidence type="ECO:0000256" key="3">
    <source>
        <dbReference type="ARBA" id="ARBA00022448"/>
    </source>
</evidence>
<feature type="transmembrane region" description="Helical" evidence="9">
    <location>
        <begin position="141"/>
        <end position="163"/>
    </location>
</feature>
<keyword evidence="7 9" id="KW-1133">Transmembrane helix</keyword>